<dbReference type="CDD" id="cd09618">
    <property type="entry name" value="CBM9_like_2"/>
    <property type="match status" value="1"/>
</dbReference>
<dbReference type="PATRIC" id="fig|1307839.3.peg.1376"/>
<name>A0A0S2HY07_9BACT</name>
<organism evidence="3 4">
    <name type="scientific">Salinivirga cyanobacteriivorans</name>
    <dbReference type="NCBI Taxonomy" id="1307839"/>
    <lineage>
        <taxon>Bacteria</taxon>
        <taxon>Pseudomonadati</taxon>
        <taxon>Bacteroidota</taxon>
        <taxon>Bacteroidia</taxon>
        <taxon>Bacteroidales</taxon>
        <taxon>Salinivirgaceae</taxon>
        <taxon>Salinivirga</taxon>
    </lineage>
</organism>
<dbReference type="InterPro" id="IPR010502">
    <property type="entry name" value="Carb-bd_dom_fam9"/>
</dbReference>
<dbReference type="Pfam" id="PF19313">
    <property type="entry name" value="DUF5916"/>
    <property type="match status" value="1"/>
</dbReference>
<dbReference type="KEGG" id="blq:L21SP5_01284"/>
<proteinExistence type="predicted"/>
<accession>A0A0S2HY07</accession>
<dbReference type="RefSeq" id="WP_057952449.1">
    <property type="nucleotide sequence ID" value="NZ_CP013118.1"/>
</dbReference>
<dbReference type="Pfam" id="PF06452">
    <property type="entry name" value="CBM9_1"/>
    <property type="match status" value="1"/>
</dbReference>
<dbReference type="OrthoDB" id="9786766at2"/>
<dbReference type="InterPro" id="IPR045670">
    <property type="entry name" value="DUF5916"/>
</dbReference>
<evidence type="ECO:0000313" key="4">
    <source>
        <dbReference type="Proteomes" id="UP000064893"/>
    </source>
</evidence>
<reference evidence="3 4" key="1">
    <citation type="submission" date="2015-11" db="EMBL/GenBank/DDBJ databases">
        <title>Description and complete genome sequence of a novel strain predominating in hypersaline microbial mats and representing a new family of the Bacteriodetes phylum.</title>
        <authorList>
            <person name="Spring S."/>
            <person name="Bunk B."/>
            <person name="Sproer C."/>
            <person name="Klenk H.-P."/>
        </authorList>
    </citation>
    <scope>NUCLEOTIDE SEQUENCE [LARGE SCALE GENOMIC DNA]</scope>
    <source>
        <strain evidence="3 4">L21-Spi-D4</strain>
    </source>
</reference>
<feature type="domain" description="Carbohydrate-binding" evidence="1">
    <location>
        <begin position="37"/>
        <end position="189"/>
    </location>
</feature>
<gene>
    <name evidence="3" type="ORF">L21SP5_01284</name>
</gene>
<dbReference type="GO" id="GO:0004553">
    <property type="term" value="F:hydrolase activity, hydrolyzing O-glycosyl compounds"/>
    <property type="evidence" value="ECO:0007669"/>
    <property type="project" value="InterPro"/>
</dbReference>
<keyword evidence="4" id="KW-1185">Reference proteome</keyword>
<evidence type="ECO:0000259" key="1">
    <source>
        <dbReference type="Pfam" id="PF06452"/>
    </source>
</evidence>
<dbReference type="GO" id="GO:0016052">
    <property type="term" value="P:carbohydrate catabolic process"/>
    <property type="evidence" value="ECO:0007669"/>
    <property type="project" value="InterPro"/>
</dbReference>
<feature type="domain" description="DUF5916" evidence="2">
    <location>
        <begin position="226"/>
        <end position="799"/>
    </location>
</feature>
<dbReference type="STRING" id="1307839.L21SP5_01284"/>
<evidence type="ECO:0000259" key="2">
    <source>
        <dbReference type="Pfam" id="PF19313"/>
    </source>
</evidence>
<sequence length="801" mass="92146">MNRILLSLTLIIIPVISIYAQEKKQVEATRTSELITIDGKLQETAWDETPQATNFTQYSPYNGKAPSEATHVRFLYDDNALYVGAFLEDHHPDQISKNLGKRDNFNLADYFGVYIDPYNDASKAYGFFVTSTGVQVDVKSTTYKDYRWDAVWESAVTHTPNGWSIEMRIPYSALRFSKAKNQEWGLNIERVIQRNREVSTWNYIDINTEGTNKQAGVLTGIVDVKPPVRLAFIPYMSAYAENESNENSYSIKGGMDVKYGINESFTLDMMLIPDFGQVKSDKERLNLSPFETYYGENREFFKEGMELFNRAGIFYSRRIGSKPVNAHKAYDMEDTAGVEVVEMPNSTQLINATKITGKTSKGLNIGILNAMSQTTHATVKDTITGKEEKVQVQPFTNYNVSVLEQSLPGNSFISLINTNVHRPSSNYTANVTGSEVRYEIKESIAVKGSASLSQRYTLDNPYGYTYWGEVERITGRFRFSLSHNTESPKFDPNDLGYLQSPDERSNRAEVSYSIREPFWMLLNWHNEISVNYNTMFDYHDFISTRINFSTRATTKNHLSFGLSSQIKPIMGYDYYEPRVDGYKFKTASWQNGSFWISSDYRKTFALDLRFGGWVANEYDQSGLWYSASPRLRLGDKFQLVYDFNGDNSFNSIGYIDNNSAEDSVVFGRRNYQKLENNINLDYIFTPNASLTFYLRHYWTKVNYDQFYLLNRDGTLTDYPAYNENEDINYNAFNIDLAYTWQFAPGSEMSLVWKNQILSETDEVINDFGRNLENTFTDLGKNSISIRVLYYLDYLQIKNAIL</sequence>
<dbReference type="Proteomes" id="UP000064893">
    <property type="component" value="Chromosome"/>
</dbReference>
<dbReference type="SUPFAM" id="SSF49344">
    <property type="entry name" value="CBD9-like"/>
    <property type="match status" value="1"/>
</dbReference>
<dbReference type="Gene3D" id="2.60.40.1190">
    <property type="match status" value="1"/>
</dbReference>
<dbReference type="AlphaFoldDB" id="A0A0S2HY07"/>
<dbReference type="EMBL" id="CP013118">
    <property type="protein sequence ID" value="ALO14938.1"/>
    <property type="molecule type" value="Genomic_DNA"/>
</dbReference>
<protein>
    <submittedName>
        <fullName evidence="3">Uncharacterized protein</fullName>
    </submittedName>
</protein>
<dbReference type="GO" id="GO:0030246">
    <property type="term" value="F:carbohydrate binding"/>
    <property type="evidence" value="ECO:0007669"/>
    <property type="project" value="InterPro"/>
</dbReference>
<evidence type="ECO:0000313" key="3">
    <source>
        <dbReference type="EMBL" id="ALO14938.1"/>
    </source>
</evidence>